<proteinExistence type="predicted"/>
<dbReference type="EMBL" id="VYZN01000013">
    <property type="protein sequence ID" value="KAE9541162.1"/>
    <property type="molecule type" value="Genomic_DNA"/>
</dbReference>
<protein>
    <submittedName>
        <fullName evidence="2">Uncharacterized protein</fullName>
    </submittedName>
</protein>
<comment type="caution">
    <text evidence="2">The sequence shown here is derived from an EMBL/GenBank/DDBJ whole genome shotgun (WGS) entry which is preliminary data.</text>
</comment>
<name>A0A6G0TXZ7_APHGL</name>
<sequence length="340" mass="37663">MRNGFFVVVDIMNYIHIYDLNVRRVGVDRFTAVLAAGQSVVVDDGLHDLALDLRERLALGLGQEPVDQQERHQAPGAVYEIVDVYAPLVGDDLVHLEADERYDGERDGRDGAGQAADVGREHLALERGQQRPEPYAVDDGERPDGGERYPGAQRLEAHPPLVVVQPGDQLERAAPEAREQQQRPAAELVHQVTGDERGAEYQHAQQHGELVRGQRLVGVGVRERGTGVRQHGGHAGQHVGRGDDLHDQERLAAALGPEQVAHRALVPEVVPGLGLDAHQLADHDVRFGGLVAVQPRHRLVRLLVVVPEHVVVRRLGYPQARAQERARHQQRVVRERVVRH</sequence>
<dbReference type="AlphaFoldDB" id="A0A6G0TXZ7"/>
<reference evidence="2 3" key="1">
    <citation type="submission" date="2019-08" db="EMBL/GenBank/DDBJ databases">
        <title>The genome of the soybean aphid Biotype 1, its phylome, world population structure and adaptation to the North American continent.</title>
        <authorList>
            <person name="Giordano R."/>
            <person name="Donthu R.K."/>
            <person name="Hernandez A.G."/>
            <person name="Wright C.L."/>
            <person name="Zimin A.V."/>
        </authorList>
    </citation>
    <scope>NUCLEOTIDE SEQUENCE [LARGE SCALE GENOMIC DNA]</scope>
    <source>
        <tissue evidence="2">Whole aphids</tissue>
    </source>
</reference>
<keyword evidence="3" id="KW-1185">Reference proteome</keyword>
<evidence type="ECO:0000313" key="3">
    <source>
        <dbReference type="Proteomes" id="UP000475862"/>
    </source>
</evidence>
<evidence type="ECO:0000256" key="1">
    <source>
        <dbReference type="SAM" id="MobiDB-lite"/>
    </source>
</evidence>
<feature type="region of interest" description="Disordered" evidence="1">
    <location>
        <begin position="125"/>
        <end position="162"/>
    </location>
</feature>
<organism evidence="2 3">
    <name type="scientific">Aphis glycines</name>
    <name type="common">Soybean aphid</name>
    <dbReference type="NCBI Taxonomy" id="307491"/>
    <lineage>
        <taxon>Eukaryota</taxon>
        <taxon>Metazoa</taxon>
        <taxon>Ecdysozoa</taxon>
        <taxon>Arthropoda</taxon>
        <taxon>Hexapoda</taxon>
        <taxon>Insecta</taxon>
        <taxon>Pterygota</taxon>
        <taxon>Neoptera</taxon>
        <taxon>Paraneoptera</taxon>
        <taxon>Hemiptera</taxon>
        <taxon>Sternorrhyncha</taxon>
        <taxon>Aphidomorpha</taxon>
        <taxon>Aphidoidea</taxon>
        <taxon>Aphididae</taxon>
        <taxon>Aphidini</taxon>
        <taxon>Aphis</taxon>
        <taxon>Aphis</taxon>
    </lineage>
</organism>
<dbReference type="Proteomes" id="UP000475862">
    <property type="component" value="Unassembled WGS sequence"/>
</dbReference>
<gene>
    <name evidence="2" type="ORF">AGLY_004407</name>
</gene>
<evidence type="ECO:0000313" key="2">
    <source>
        <dbReference type="EMBL" id="KAE9541162.1"/>
    </source>
</evidence>
<accession>A0A6G0TXZ7</accession>